<dbReference type="KEGG" id="wna:KA717_34810"/>
<dbReference type="Proteomes" id="UP001065613">
    <property type="component" value="Chromosome"/>
</dbReference>
<dbReference type="NCBIfam" id="TIGR00933">
    <property type="entry name" value="2a38"/>
    <property type="match status" value="1"/>
</dbReference>
<keyword evidence="7 10" id="KW-1133">Transmembrane helix</keyword>
<feature type="transmembrane region" description="Helical" evidence="10">
    <location>
        <begin position="227"/>
        <end position="246"/>
    </location>
</feature>
<evidence type="ECO:0000313" key="11">
    <source>
        <dbReference type="EMBL" id="UXE60631.1"/>
    </source>
</evidence>
<feature type="transmembrane region" description="Helical" evidence="10">
    <location>
        <begin position="380"/>
        <end position="403"/>
    </location>
</feature>
<name>A0A977KVC5_9CYAN</name>
<evidence type="ECO:0000256" key="6">
    <source>
        <dbReference type="ARBA" id="ARBA00022958"/>
    </source>
</evidence>
<proteinExistence type="predicted"/>
<comment type="subcellular location">
    <subcellularLocation>
        <location evidence="1">Cell membrane</location>
        <topology evidence="1">Multi-pass membrane protein</topology>
    </subcellularLocation>
</comment>
<protein>
    <submittedName>
        <fullName evidence="11">TrkH family potassium uptake protein</fullName>
    </submittedName>
</protein>
<gene>
    <name evidence="11" type="ORF">KA717_34810</name>
</gene>
<evidence type="ECO:0000256" key="1">
    <source>
        <dbReference type="ARBA" id="ARBA00004651"/>
    </source>
</evidence>
<feature type="transmembrane region" description="Helical" evidence="10">
    <location>
        <begin position="151"/>
        <end position="170"/>
    </location>
</feature>
<evidence type="ECO:0000256" key="4">
    <source>
        <dbReference type="ARBA" id="ARBA00022538"/>
    </source>
</evidence>
<keyword evidence="4" id="KW-0633">Potassium transport</keyword>
<evidence type="ECO:0000256" key="8">
    <source>
        <dbReference type="ARBA" id="ARBA00023065"/>
    </source>
</evidence>
<evidence type="ECO:0000256" key="3">
    <source>
        <dbReference type="ARBA" id="ARBA00022475"/>
    </source>
</evidence>
<dbReference type="AlphaFoldDB" id="A0A977KVC5"/>
<keyword evidence="5 10" id="KW-0812">Transmembrane</keyword>
<dbReference type="EMBL" id="CP073041">
    <property type="protein sequence ID" value="UXE60631.1"/>
    <property type="molecule type" value="Genomic_DNA"/>
</dbReference>
<keyword evidence="9 10" id="KW-0472">Membrane</keyword>
<keyword evidence="6" id="KW-0630">Potassium</keyword>
<feature type="transmembrane region" description="Helical" evidence="10">
    <location>
        <begin position="7"/>
        <end position="27"/>
    </location>
</feature>
<dbReference type="PANTHER" id="PTHR32024">
    <property type="entry name" value="TRK SYSTEM POTASSIUM UPTAKE PROTEIN TRKG-RELATED"/>
    <property type="match status" value="1"/>
</dbReference>
<evidence type="ECO:0000256" key="10">
    <source>
        <dbReference type="SAM" id="Phobius"/>
    </source>
</evidence>
<evidence type="ECO:0000256" key="9">
    <source>
        <dbReference type="ARBA" id="ARBA00023136"/>
    </source>
</evidence>
<evidence type="ECO:0000256" key="2">
    <source>
        <dbReference type="ARBA" id="ARBA00022448"/>
    </source>
</evidence>
<feature type="transmembrane region" description="Helical" evidence="10">
    <location>
        <begin position="182"/>
        <end position="206"/>
    </location>
</feature>
<evidence type="ECO:0000256" key="7">
    <source>
        <dbReference type="ARBA" id="ARBA00022989"/>
    </source>
</evidence>
<feature type="transmembrane region" description="Helical" evidence="10">
    <location>
        <begin position="33"/>
        <end position="55"/>
    </location>
</feature>
<evidence type="ECO:0000256" key="5">
    <source>
        <dbReference type="ARBA" id="ARBA00022692"/>
    </source>
</evidence>
<feature type="transmembrane region" description="Helical" evidence="10">
    <location>
        <begin position="118"/>
        <end position="139"/>
    </location>
</feature>
<sequence>MTISRTICLGFLAVIGLGTLLLMMPFSLTDGTWGSFLTALFMSTSAVCVTGLAVVDPNSYFSFWGELILLLLVQVGGLGYMTVTTFLMLLIGRRFDLQQKFAIQESFDRPFLQGSRNLVKSIIATTLIFELTGAFFLTYKFAQSYNLGESLWLGIFHSVSAFNNAGFSLFKDNLMGYYDSLIVNLVITGLIIFGGIGYQVIIELYLWLTNLKFGKGRRFNFSLNFKVVIRSTLILLVLGMIAFLFIEYKNPETIADFNGKDKLLAAWFQSVTTRTAGFNTIDNGKLEINALLMTMLLMFIGASPSGTGGGIKTTTLSILAVCTRSVLRGNEEVIIYRRTIPMPLILKAIAVVFGSAMTVIIATSLIAFVETRLPSALDTIAILFEVVSAFGTVGLSMGITASLSAFSQFVIIATMYIGRVGVILLMAAILGDPRPSMIKYPEENLLIG</sequence>
<feature type="transmembrane region" description="Helical" evidence="10">
    <location>
        <begin position="409"/>
        <end position="430"/>
    </location>
</feature>
<accession>A0A977KVC5</accession>
<dbReference type="Pfam" id="PF02386">
    <property type="entry name" value="TrkH"/>
    <property type="match status" value="1"/>
</dbReference>
<dbReference type="GO" id="GO:0015379">
    <property type="term" value="F:potassium:chloride symporter activity"/>
    <property type="evidence" value="ECO:0007669"/>
    <property type="project" value="InterPro"/>
</dbReference>
<dbReference type="InterPro" id="IPR003445">
    <property type="entry name" value="Cat_transpt"/>
</dbReference>
<dbReference type="PANTHER" id="PTHR32024:SF1">
    <property type="entry name" value="KTR SYSTEM POTASSIUM UPTAKE PROTEIN B"/>
    <property type="match status" value="1"/>
</dbReference>
<dbReference type="GO" id="GO:0005886">
    <property type="term" value="C:plasma membrane"/>
    <property type="evidence" value="ECO:0007669"/>
    <property type="project" value="UniProtKB-SubCell"/>
</dbReference>
<keyword evidence="8" id="KW-0406">Ion transport</keyword>
<organism evidence="11">
    <name type="scientific">Woronichinia naegeliana WA131</name>
    <dbReference type="NCBI Taxonomy" id="2824559"/>
    <lineage>
        <taxon>Bacteria</taxon>
        <taxon>Bacillati</taxon>
        <taxon>Cyanobacteriota</taxon>
        <taxon>Cyanophyceae</taxon>
        <taxon>Synechococcales</taxon>
        <taxon>Coelosphaeriaceae</taxon>
        <taxon>Woronichinia</taxon>
    </lineage>
</organism>
<keyword evidence="3" id="KW-1003">Cell membrane</keyword>
<dbReference type="InterPro" id="IPR004772">
    <property type="entry name" value="TrkH"/>
</dbReference>
<feature type="transmembrane region" description="Helical" evidence="10">
    <location>
        <begin position="67"/>
        <end position="91"/>
    </location>
</feature>
<reference evidence="11" key="1">
    <citation type="submission" date="2021-04" db="EMBL/GenBank/DDBJ databases">
        <title>Genome sequence of Woronichinia naegeliana from Washington state freshwater lake bloom.</title>
        <authorList>
            <person name="Dreher T.W."/>
        </authorList>
    </citation>
    <scope>NUCLEOTIDE SEQUENCE</scope>
    <source>
        <strain evidence="11">WA131</strain>
    </source>
</reference>
<feature type="transmembrane region" description="Helical" evidence="10">
    <location>
        <begin position="344"/>
        <end position="368"/>
    </location>
</feature>
<keyword evidence="2" id="KW-0813">Transport</keyword>